<proteinExistence type="predicted"/>
<dbReference type="PROSITE" id="PS51257">
    <property type="entry name" value="PROKAR_LIPOPROTEIN"/>
    <property type="match status" value="1"/>
</dbReference>
<evidence type="ECO:0000313" key="2">
    <source>
        <dbReference type="EMBL" id="PXX22454.1"/>
    </source>
</evidence>
<evidence type="ECO:0000313" key="3">
    <source>
        <dbReference type="Proteomes" id="UP000248314"/>
    </source>
</evidence>
<reference evidence="2 3" key="1">
    <citation type="submission" date="2018-05" db="EMBL/GenBank/DDBJ databases">
        <title>Genomic Encyclopedia of Type Strains, Phase I: the one thousand microbial genomes (KMG-I) project.</title>
        <authorList>
            <person name="Kyrpides N."/>
        </authorList>
    </citation>
    <scope>NUCLEOTIDE SEQUENCE [LARGE SCALE GENOMIC DNA]</scope>
    <source>
        <strain evidence="2 3">DSM 15611</strain>
    </source>
</reference>
<feature type="chain" id="PRO_5016307497" description="CHRD domain-containing protein" evidence="1">
    <location>
        <begin position="24"/>
        <end position="157"/>
    </location>
</feature>
<dbReference type="AlphaFoldDB" id="A0A318HVH6"/>
<gene>
    <name evidence="2" type="ORF">EJ73_01215</name>
</gene>
<sequence length="157" mass="17030">MKNFKLFSLLAVMVVAFSAMFVACSSKNSDDENQQLNTITNTSGTFEINNAFFSDAGDSYKISLYTNSGNNNVTFVYPKSKVGQSLAASELGAWSFKSNDLSVDGKLQTLATGSYITVNSLADGQISLVYNLYQTRKSGDVHVYGNYTGAIKQLPLL</sequence>
<evidence type="ECO:0008006" key="4">
    <source>
        <dbReference type="Google" id="ProtNLM"/>
    </source>
</evidence>
<comment type="caution">
    <text evidence="2">The sequence shown here is derived from an EMBL/GenBank/DDBJ whole genome shotgun (WGS) entry which is preliminary data.</text>
</comment>
<keyword evidence="1" id="KW-0732">Signal</keyword>
<accession>A0A318HVH6</accession>
<dbReference type="EMBL" id="QJJX01000011">
    <property type="protein sequence ID" value="PXX22454.1"/>
    <property type="molecule type" value="Genomic_DNA"/>
</dbReference>
<protein>
    <recommendedName>
        <fullName evidence="4">CHRD domain-containing protein</fullName>
    </recommendedName>
</protein>
<feature type="signal peptide" evidence="1">
    <location>
        <begin position="1"/>
        <end position="23"/>
    </location>
</feature>
<name>A0A318HVH6_9BACT</name>
<keyword evidence="3" id="KW-1185">Reference proteome</keyword>
<evidence type="ECO:0000256" key="1">
    <source>
        <dbReference type="SAM" id="SignalP"/>
    </source>
</evidence>
<organism evidence="2 3">
    <name type="scientific">Hoylesella shahii DSM 15611 = JCM 12083</name>
    <dbReference type="NCBI Taxonomy" id="1122991"/>
    <lineage>
        <taxon>Bacteria</taxon>
        <taxon>Pseudomonadati</taxon>
        <taxon>Bacteroidota</taxon>
        <taxon>Bacteroidia</taxon>
        <taxon>Bacteroidales</taxon>
        <taxon>Prevotellaceae</taxon>
        <taxon>Hoylesella</taxon>
    </lineage>
</organism>
<dbReference type="Proteomes" id="UP000248314">
    <property type="component" value="Unassembled WGS sequence"/>
</dbReference>